<dbReference type="AlphaFoldDB" id="H7ENU0"/>
<dbReference type="Pfam" id="PF00814">
    <property type="entry name" value="TsaD"/>
    <property type="match status" value="1"/>
</dbReference>
<dbReference type="GO" id="GO:0002949">
    <property type="term" value="P:tRNA threonylcarbamoyladenosine modification"/>
    <property type="evidence" value="ECO:0007669"/>
    <property type="project" value="InterPro"/>
</dbReference>
<dbReference type="PATRIC" id="fig|907348.3.peg.2622"/>
<dbReference type="InterPro" id="IPR000905">
    <property type="entry name" value="Gcp-like_dom"/>
</dbReference>
<dbReference type="STRING" id="907348.TresaDRAFT_0046"/>
<dbReference type="EMBL" id="AGRW01000054">
    <property type="protein sequence ID" value="EIC00573.1"/>
    <property type="molecule type" value="Genomic_DNA"/>
</dbReference>
<evidence type="ECO:0000259" key="1">
    <source>
        <dbReference type="Pfam" id="PF00814"/>
    </source>
</evidence>
<dbReference type="InterPro" id="IPR022496">
    <property type="entry name" value="T6A_TsaB"/>
</dbReference>
<dbReference type="Proteomes" id="UP000003571">
    <property type="component" value="Unassembled WGS sequence"/>
</dbReference>
<sequence>MKSLAIDSASPCMVIAAKNGNEKATLSLDIGMKQSQRILPAIDDILAQVGLKPADLDYMALCEGPGTFTGLRLAFSALKAIELSCGKPIYGIPSLEAYAFPFRDFGGTVVSVIDAKKDQFFAAAYENGTCVLEAEDTTAEKIAAFLGRRGTKSLVVGPDAALFSEKIREADGALDIISFSSQPNPTDALFTIAENLIEQKKEPLKDYDGPVYLRKSEAELALDAK</sequence>
<feature type="domain" description="Gcp-like" evidence="1">
    <location>
        <begin position="35"/>
        <end position="149"/>
    </location>
</feature>
<reference evidence="2 3" key="1">
    <citation type="submission" date="2011-09" db="EMBL/GenBank/DDBJ databases">
        <title>The draft genome of Treponema saccharophilum DSM 2985.</title>
        <authorList>
            <consortium name="US DOE Joint Genome Institute (JGI-PGF)"/>
            <person name="Lucas S."/>
            <person name="Copeland A."/>
            <person name="Lapidus A."/>
            <person name="Glavina del Rio T."/>
            <person name="Dalin E."/>
            <person name="Tice H."/>
            <person name="Bruce D."/>
            <person name="Goodwin L."/>
            <person name="Pitluck S."/>
            <person name="Peters L."/>
            <person name="Kyrpides N."/>
            <person name="Mavromatis K."/>
            <person name="Ivanova N."/>
            <person name="Markowitz V."/>
            <person name="Cheng J.-F."/>
            <person name="Hugenholtz P."/>
            <person name="Woyke T."/>
            <person name="Wu D."/>
            <person name="Gronow S."/>
            <person name="Wellnitz S."/>
            <person name="Brambilla E."/>
            <person name="Klenk H.-P."/>
            <person name="Eisen J.A."/>
        </authorList>
    </citation>
    <scope>NUCLEOTIDE SEQUENCE [LARGE SCALE GENOMIC DNA]</scope>
    <source>
        <strain evidence="2 3">DSM 2985</strain>
    </source>
</reference>
<keyword evidence="2" id="KW-0378">Hydrolase</keyword>
<dbReference type="NCBIfam" id="TIGR03725">
    <property type="entry name" value="T6A_YeaZ"/>
    <property type="match status" value="1"/>
</dbReference>
<dbReference type="RefSeq" id="WP_002706226.1">
    <property type="nucleotide sequence ID" value="NZ_AGRW01000054.1"/>
</dbReference>
<keyword evidence="3" id="KW-1185">Reference proteome</keyword>
<dbReference type="OrthoDB" id="9784166at2"/>
<dbReference type="GO" id="GO:0006508">
    <property type="term" value="P:proteolysis"/>
    <property type="evidence" value="ECO:0007669"/>
    <property type="project" value="UniProtKB-KW"/>
</dbReference>
<dbReference type="eggNOG" id="COG1214">
    <property type="taxonomic scope" value="Bacteria"/>
</dbReference>
<protein>
    <submittedName>
        <fullName evidence="2">Peptidase M22 glycoprotease</fullName>
    </submittedName>
</protein>
<organism evidence="2 3">
    <name type="scientific">Treponema saccharophilum DSM 2985</name>
    <dbReference type="NCBI Taxonomy" id="907348"/>
    <lineage>
        <taxon>Bacteria</taxon>
        <taxon>Pseudomonadati</taxon>
        <taxon>Spirochaetota</taxon>
        <taxon>Spirochaetia</taxon>
        <taxon>Spirochaetales</taxon>
        <taxon>Treponemataceae</taxon>
        <taxon>Treponema</taxon>
    </lineage>
</organism>
<keyword evidence="2" id="KW-0645">Protease</keyword>
<comment type="caution">
    <text evidence="2">The sequence shown here is derived from an EMBL/GenBank/DDBJ whole genome shotgun (WGS) entry which is preliminary data.</text>
</comment>
<dbReference type="Gene3D" id="3.30.420.40">
    <property type="match status" value="2"/>
</dbReference>
<dbReference type="SUPFAM" id="SSF53067">
    <property type="entry name" value="Actin-like ATPase domain"/>
    <property type="match status" value="2"/>
</dbReference>
<gene>
    <name evidence="2" type="ORF">TresaDRAFT_0046</name>
</gene>
<evidence type="ECO:0000313" key="2">
    <source>
        <dbReference type="EMBL" id="EIC00573.1"/>
    </source>
</evidence>
<name>H7ENU0_9SPIR</name>
<evidence type="ECO:0000313" key="3">
    <source>
        <dbReference type="Proteomes" id="UP000003571"/>
    </source>
</evidence>
<dbReference type="InterPro" id="IPR043129">
    <property type="entry name" value="ATPase_NBD"/>
</dbReference>
<proteinExistence type="predicted"/>
<dbReference type="GO" id="GO:0008233">
    <property type="term" value="F:peptidase activity"/>
    <property type="evidence" value="ECO:0007669"/>
    <property type="project" value="UniProtKB-KW"/>
</dbReference>
<accession>H7ENU0</accession>